<evidence type="ECO:0000259" key="2">
    <source>
        <dbReference type="Pfam" id="PF20152"/>
    </source>
</evidence>
<protein>
    <recommendedName>
        <fullName evidence="2">DUF6534 domain-containing protein</fullName>
    </recommendedName>
</protein>
<evidence type="ECO:0000256" key="1">
    <source>
        <dbReference type="SAM" id="Phobius"/>
    </source>
</evidence>
<feature type="transmembrane region" description="Helical" evidence="1">
    <location>
        <begin position="89"/>
        <end position="110"/>
    </location>
</feature>
<gene>
    <name evidence="3" type="ORF">CPB84DRAFT_1773848</name>
</gene>
<organism evidence="3 4">
    <name type="scientific">Gymnopilus junonius</name>
    <name type="common">Spectacular rustgill mushroom</name>
    <name type="synonym">Gymnopilus spectabilis subsp. junonius</name>
    <dbReference type="NCBI Taxonomy" id="109634"/>
    <lineage>
        <taxon>Eukaryota</taxon>
        <taxon>Fungi</taxon>
        <taxon>Dikarya</taxon>
        <taxon>Basidiomycota</taxon>
        <taxon>Agaricomycotina</taxon>
        <taxon>Agaricomycetes</taxon>
        <taxon>Agaricomycetidae</taxon>
        <taxon>Agaricales</taxon>
        <taxon>Agaricineae</taxon>
        <taxon>Hymenogastraceae</taxon>
        <taxon>Gymnopilus</taxon>
    </lineage>
</organism>
<keyword evidence="4" id="KW-1185">Reference proteome</keyword>
<keyword evidence="1" id="KW-0812">Transmembrane</keyword>
<name>A0A9P5NR72_GYMJU</name>
<accession>A0A9P5NR72</accession>
<dbReference type="Proteomes" id="UP000724874">
    <property type="component" value="Unassembled WGS sequence"/>
</dbReference>
<keyword evidence="1" id="KW-0472">Membrane</keyword>
<comment type="caution">
    <text evidence="3">The sequence shown here is derived from an EMBL/GenBank/DDBJ whole genome shotgun (WGS) entry which is preliminary data.</text>
</comment>
<dbReference type="AlphaFoldDB" id="A0A9P5NR72"/>
<feature type="transmembrane region" description="Helical" evidence="1">
    <location>
        <begin position="20"/>
        <end position="43"/>
    </location>
</feature>
<dbReference type="EMBL" id="JADNYJ010000029">
    <property type="protein sequence ID" value="KAF8903664.1"/>
    <property type="molecule type" value="Genomic_DNA"/>
</dbReference>
<dbReference type="Pfam" id="PF20152">
    <property type="entry name" value="DUF6534"/>
    <property type="match status" value="1"/>
</dbReference>
<evidence type="ECO:0000313" key="4">
    <source>
        <dbReference type="Proteomes" id="UP000724874"/>
    </source>
</evidence>
<dbReference type="InterPro" id="IPR045339">
    <property type="entry name" value="DUF6534"/>
</dbReference>
<proteinExistence type="predicted"/>
<keyword evidence="1" id="KW-1133">Transmembrane helix</keyword>
<evidence type="ECO:0000313" key="3">
    <source>
        <dbReference type="EMBL" id="KAF8903664.1"/>
    </source>
</evidence>
<feature type="domain" description="DUF6534" evidence="2">
    <location>
        <begin position="130"/>
        <end position="176"/>
    </location>
</feature>
<dbReference type="OrthoDB" id="2929525at2759"/>
<feature type="transmembrane region" description="Helical" evidence="1">
    <location>
        <begin position="122"/>
        <end position="142"/>
    </location>
</feature>
<reference evidence="3" key="1">
    <citation type="submission" date="2020-11" db="EMBL/GenBank/DDBJ databases">
        <authorList>
            <consortium name="DOE Joint Genome Institute"/>
            <person name="Ahrendt S."/>
            <person name="Riley R."/>
            <person name="Andreopoulos W."/>
            <person name="LaButti K."/>
            <person name="Pangilinan J."/>
            <person name="Ruiz-duenas F.J."/>
            <person name="Barrasa J.M."/>
            <person name="Sanchez-Garcia M."/>
            <person name="Camarero S."/>
            <person name="Miyauchi S."/>
            <person name="Serrano A."/>
            <person name="Linde D."/>
            <person name="Babiker R."/>
            <person name="Drula E."/>
            <person name="Ayuso-Fernandez I."/>
            <person name="Pacheco R."/>
            <person name="Padilla G."/>
            <person name="Ferreira P."/>
            <person name="Barriuso J."/>
            <person name="Kellner H."/>
            <person name="Castanera R."/>
            <person name="Alfaro M."/>
            <person name="Ramirez L."/>
            <person name="Pisabarro A.G."/>
            <person name="Kuo A."/>
            <person name="Tritt A."/>
            <person name="Lipzen A."/>
            <person name="He G."/>
            <person name="Yan M."/>
            <person name="Ng V."/>
            <person name="Cullen D."/>
            <person name="Martin F."/>
            <person name="Rosso M.-N."/>
            <person name="Henrissat B."/>
            <person name="Hibbett D."/>
            <person name="Martinez A.T."/>
            <person name="Grigoriev I.V."/>
        </authorList>
    </citation>
    <scope>NUCLEOTIDE SEQUENCE</scope>
    <source>
        <strain evidence="3">AH 44721</strain>
    </source>
</reference>
<sequence>MVSRIQPGTFLLEANSNLGAVEIMTFLSLILLGISLSLGYTFFRRSEGEPFSMKLLVRLFHSFTASQTVYYETITRWNRGEANSYPLRLLNILCLSFGLLRFIGGIALSVESILDVPRNPNGVFVFTFPADVLIASFMVYYLRQMTSPLNLKSTTAALNRLVRWTLQTGLVTRLVCHTRVLGGSSQEASAV</sequence>